<dbReference type="EMBL" id="LR215974">
    <property type="protein sequence ID" value="VFB04033.1"/>
    <property type="molecule type" value="Genomic_DNA"/>
</dbReference>
<name>A0A4U8WD21_9FLAO</name>
<dbReference type="Pfam" id="PF13366">
    <property type="entry name" value="PDDEXK_3"/>
    <property type="match status" value="1"/>
</dbReference>
<dbReference type="InterPro" id="IPR026350">
    <property type="entry name" value="GxxExxY"/>
</dbReference>
<sequence length="126" mass="14639">MTENEISNLVFDAGMKVHRKLGVGLYENVYEQCLIHELKNSGLNVESQKDISVNYEDLIIEKAFRVDLLIENKVVIEIKAVPELNSYHFYQILNYLRITELKLGMILNFHSTLFKNGVKRVVKIIK</sequence>
<evidence type="ECO:0000313" key="2">
    <source>
        <dbReference type="Proteomes" id="UP000290013"/>
    </source>
</evidence>
<dbReference type="KEGG" id="ctai:NCTC12078_02056"/>
<evidence type="ECO:0000313" key="1">
    <source>
        <dbReference type="EMBL" id="VFB04033.1"/>
    </source>
</evidence>
<organism evidence="1 2">
    <name type="scientific">Chryseobacterium taihuense</name>
    <dbReference type="NCBI Taxonomy" id="1141221"/>
    <lineage>
        <taxon>Bacteria</taxon>
        <taxon>Pseudomonadati</taxon>
        <taxon>Bacteroidota</taxon>
        <taxon>Flavobacteriia</taxon>
        <taxon>Flavobacteriales</taxon>
        <taxon>Weeksellaceae</taxon>
        <taxon>Chryseobacterium group</taxon>
        <taxon>Chryseobacterium</taxon>
    </lineage>
</organism>
<dbReference type="Proteomes" id="UP000290013">
    <property type="component" value="Chromosome"/>
</dbReference>
<dbReference type="RefSeq" id="WP_130914417.1">
    <property type="nucleotide sequence ID" value="NZ_LR215974.1"/>
</dbReference>
<gene>
    <name evidence="1" type="ORF">NCTC12078_02056</name>
</gene>
<protein>
    <submittedName>
        <fullName evidence="1">GxxExxY protein</fullName>
    </submittedName>
</protein>
<dbReference type="NCBIfam" id="TIGR04256">
    <property type="entry name" value="GxxExxY"/>
    <property type="match status" value="1"/>
</dbReference>
<proteinExistence type="predicted"/>
<accession>A0A4U8WD21</accession>
<dbReference type="AlphaFoldDB" id="A0A4U8WD21"/>
<reference evidence="1 2" key="1">
    <citation type="submission" date="2019-02" db="EMBL/GenBank/DDBJ databases">
        <authorList>
            <consortium name="Pathogen Informatics"/>
        </authorList>
    </citation>
    <scope>NUCLEOTIDE SEQUENCE [LARGE SCALE GENOMIC DNA]</scope>
    <source>
        <strain evidence="1 2">3012STDY6944375</strain>
    </source>
</reference>